<gene>
    <name evidence="1" type="ORF">FKG94_20270</name>
</gene>
<dbReference type="OrthoDB" id="6694081at2"/>
<proteinExistence type="predicted"/>
<evidence type="ECO:0000313" key="1">
    <source>
        <dbReference type="EMBL" id="TQV70670.1"/>
    </source>
</evidence>
<organism evidence="1 2">
    <name type="scientific">Exilibacterium tricleocarpae</name>
    <dbReference type="NCBI Taxonomy" id="2591008"/>
    <lineage>
        <taxon>Bacteria</taxon>
        <taxon>Pseudomonadati</taxon>
        <taxon>Pseudomonadota</taxon>
        <taxon>Gammaproteobacteria</taxon>
        <taxon>Cellvibrionales</taxon>
        <taxon>Cellvibrionaceae</taxon>
        <taxon>Exilibacterium</taxon>
    </lineage>
</organism>
<comment type="caution">
    <text evidence="1">The sequence shown here is derived from an EMBL/GenBank/DDBJ whole genome shotgun (WGS) entry which is preliminary data.</text>
</comment>
<dbReference type="AlphaFoldDB" id="A0A545T0E4"/>
<evidence type="ECO:0000313" key="2">
    <source>
        <dbReference type="Proteomes" id="UP000319732"/>
    </source>
</evidence>
<dbReference type="Proteomes" id="UP000319732">
    <property type="component" value="Unassembled WGS sequence"/>
</dbReference>
<dbReference type="EMBL" id="VHSG01000023">
    <property type="protein sequence ID" value="TQV70670.1"/>
    <property type="molecule type" value="Genomic_DNA"/>
</dbReference>
<keyword evidence="2" id="KW-1185">Reference proteome</keyword>
<sequence length="206" mass="23070">MTLGDSFEKTNSFYVINAYRMEFSKCCSVVWRGKNPFNLSFIRSQCGAITKVVKATQKTHAYCQFRVLEGVLKKRLLLLMMLMPAFKCLAQPDEWICRIDFESQCTVSKGCDALGSKDDGNTKPVVAEFDATGKFSLCMYSGCYEGEGTVHTTEPFLSISKIKAKWTGTGEHDTNVFIVLDREEKLGMFKAASFIQPIICGEIANE</sequence>
<dbReference type="RefSeq" id="WP_142928771.1">
    <property type="nucleotide sequence ID" value="NZ_ML660101.1"/>
</dbReference>
<protein>
    <submittedName>
        <fullName evidence="1">Uncharacterized protein</fullName>
    </submittedName>
</protein>
<accession>A0A545T0E4</accession>
<name>A0A545T0E4_9GAMM</name>
<reference evidence="1 2" key="1">
    <citation type="submission" date="2019-06" db="EMBL/GenBank/DDBJ databases">
        <title>Whole genome sequence for Cellvibrionaceae sp. R142.</title>
        <authorList>
            <person name="Wang G."/>
        </authorList>
    </citation>
    <scope>NUCLEOTIDE SEQUENCE [LARGE SCALE GENOMIC DNA]</scope>
    <source>
        <strain evidence="1 2">R142</strain>
    </source>
</reference>